<dbReference type="SMART" id="SM00583">
    <property type="entry name" value="SPK"/>
    <property type="match status" value="1"/>
</dbReference>
<dbReference type="InterPro" id="IPR053315">
    <property type="entry name" value="Peptidase_C14A"/>
</dbReference>
<dbReference type="RefSeq" id="XP_003115529.2">
    <property type="nucleotide sequence ID" value="XM_003115481.2"/>
</dbReference>
<dbReference type="CTD" id="9839019"/>
<dbReference type="Pfam" id="PF04435">
    <property type="entry name" value="SPK"/>
    <property type="match status" value="1"/>
</dbReference>
<organism evidence="3 4">
    <name type="scientific">Caenorhabditis remanei</name>
    <name type="common">Caenorhabditis vulgaris</name>
    <dbReference type="NCBI Taxonomy" id="31234"/>
    <lineage>
        <taxon>Eukaryota</taxon>
        <taxon>Metazoa</taxon>
        <taxon>Ecdysozoa</taxon>
        <taxon>Nematoda</taxon>
        <taxon>Chromadorea</taxon>
        <taxon>Rhabditida</taxon>
        <taxon>Rhabditina</taxon>
        <taxon>Rhabditomorpha</taxon>
        <taxon>Rhabditoidea</taxon>
        <taxon>Rhabditidae</taxon>
        <taxon>Peloderinae</taxon>
        <taxon>Caenorhabditis</taxon>
    </lineage>
</organism>
<evidence type="ECO:0000313" key="4">
    <source>
        <dbReference type="Proteomes" id="UP000483820"/>
    </source>
</evidence>
<feature type="domain" description="SPK" evidence="2">
    <location>
        <begin position="13"/>
        <end position="123"/>
    </location>
</feature>
<accession>A0A6A5GEP2</accession>
<dbReference type="EMBL" id="WUAV01000005">
    <property type="protein sequence ID" value="KAF1753071.1"/>
    <property type="molecule type" value="Genomic_DNA"/>
</dbReference>
<comment type="caution">
    <text evidence="3">The sequence shown here is derived from an EMBL/GenBank/DDBJ whole genome shotgun (WGS) entry which is preliminary data.</text>
</comment>
<evidence type="ECO:0000313" key="3">
    <source>
        <dbReference type="EMBL" id="KAF1753071.1"/>
    </source>
</evidence>
<sequence length="400" mass="46108">MESSLPIQKWYERNKELMDFLAEQSIQSNNPLSISELSRVFVAKNTTTLSLNSMKFKIGRLRPRIPKLESFDKETKAKMMFVLSGEIDENYLNELRKDATVEIDEQRRITHYKSLTGTLEFEGDQSRAAKIRLGKEAIRKRGEETPSKGMMSEMLGHLVNLCGVTNENGVIKEEPPNEEEEEEEREENVIEEEIEEDKDIACSSESIKRKLTPEREDSAPPKKRVYEERAPRNVFFGDSLEDIIEETQLPASYSSIFKAAGQSNSNTTSVQEFLMMMRYVVEEMNSSIFSRLYNKINVYIEAFKEKELRIPIKEVLHTLLLTIRIVTKRDFQEDSIESNSTNLRDFLHTIQTASISLNSSELDNFEKHLEIAFGIVPAEQRISLEKVHSGLDFAIEYILP</sequence>
<reference evidence="3 4" key="1">
    <citation type="submission" date="2019-12" db="EMBL/GenBank/DDBJ databases">
        <title>Chromosome-level assembly of the Caenorhabditis remanei genome.</title>
        <authorList>
            <person name="Teterina A.A."/>
            <person name="Willis J.H."/>
            <person name="Phillips P.C."/>
        </authorList>
    </citation>
    <scope>NUCLEOTIDE SEQUENCE [LARGE SCALE GENOMIC DNA]</scope>
    <source>
        <strain evidence="3 4">PX506</strain>
        <tissue evidence="3">Whole organism</tissue>
    </source>
</reference>
<gene>
    <name evidence="3" type="ORF">GCK72_019627</name>
</gene>
<dbReference type="KEGG" id="crq:GCK72_019627"/>
<feature type="region of interest" description="Disordered" evidence="1">
    <location>
        <begin position="166"/>
        <end position="224"/>
    </location>
</feature>
<proteinExistence type="predicted"/>
<evidence type="ECO:0000256" key="1">
    <source>
        <dbReference type="SAM" id="MobiDB-lite"/>
    </source>
</evidence>
<protein>
    <recommendedName>
        <fullName evidence="2">SPK domain-containing protein</fullName>
    </recommendedName>
</protein>
<name>A0A6A5GEP2_CAERE</name>
<evidence type="ECO:0000259" key="2">
    <source>
        <dbReference type="SMART" id="SM00583"/>
    </source>
</evidence>
<dbReference type="Proteomes" id="UP000483820">
    <property type="component" value="Chromosome V"/>
</dbReference>
<feature type="compositionally biased region" description="Acidic residues" evidence="1">
    <location>
        <begin position="176"/>
        <end position="198"/>
    </location>
</feature>
<dbReference type="InterPro" id="IPR006570">
    <property type="entry name" value="SPK_dom"/>
</dbReference>
<dbReference type="GeneID" id="9839019"/>
<dbReference type="AlphaFoldDB" id="A0A6A5GEP2"/>
<feature type="compositionally biased region" description="Basic and acidic residues" evidence="1">
    <location>
        <begin position="206"/>
        <end position="224"/>
    </location>
</feature>
<dbReference type="PANTHER" id="PTHR23362:SF8">
    <property type="entry name" value="SPK DOMAIN-CONTAINING PROTEIN"/>
    <property type="match status" value="1"/>
</dbReference>
<dbReference type="PANTHER" id="PTHR23362">
    <property type="entry name" value="L-PLASTIN-RELATED"/>
    <property type="match status" value="1"/>
</dbReference>